<gene>
    <name evidence="1" type="ORF">HPB49_010627</name>
</gene>
<evidence type="ECO:0000313" key="2">
    <source>
        <dbReference type="Proteomes" id="UP000821865"/>
    </source>
</evidence>
<comment type="caution">
    <text evidence="1">The sequence shown here is derived from an EMBL/GenBank/DDBJ whole genome shotgun (WGS) entry which is preliminary data.</text>
</comment>
<name>A0ACB8D4S1_DERSI</name>
<accession>A0ACB8D4S1</accession>
<organism evidence="1 2">
    <name type="scientific">Dermacentor silvarum</name>
    <name type="common">Tick</name>
    <dbReference type="NCBI Taxonomy" id="543639"/>
    <lineage>
        <taxon>Eukaryota</taxon>
        <taxon>Metazoa</taxon>
        <taxon>Ecdysozoa</taxon>
        <taxon>Arthropoda</taxon>
        <taxon>Chelicerata</taxon>
        <taxon>Arachnida</taxon>
        <taxon>Acari</taxon>
        <taxon>Parasitiformes</taxon>
        <taxon>Ixodida</taxon>
        <taxon>Ixodoidea</taxon>
        <taxon>Ixodidae</taxon>
        <taxon>Rhipicephalinae</taxon>
        <taxon>Dermacentor</taxon>
    </lineage>
</organism>
<evidence type="ECO:0000313" key="1">
    <source>
        <dbReference type="EMBL" id="KAH7959375.1"/>
    </source>
</evidence>
<keyword evidence="2" id="KW-1185">Reference proteome</keyword>
<dbReference type="Proteomes" id="UP000821865">
    <property type="component" value="Chromosome 3"/>
</dbReference>
<dbReference type="EMBL" id="CM023472">
    <property type="protein sequence ID" value="KAH7959375.1"/>
    <property type="molecule type" value="Genomic_DNA"/>
</dbReference>
<sequence length="165" mass="18219">MATGEGNLVVTSDLKSAFDTMSHKLIMEEIEKMGCGKKTFDYVKSFLTARTATTGLEDIRSPKLNLPNKGTPQGAILSPLLFNIDTNNLARRLHQIQDLKFALYVDDITLWMHKGSLGHKAPCKKPSTLSNTSWRNTAWPVQQKCPNGSESMDKTTITGQTCSSN</sequence>
<proteinExistence type="predicted"/>
<protein>
    <submittedName>
        <fullName evidence="1">Uncharacterized protein</fullName>
    </submittedName>
</protein>
<reference evidence="1" key="1">
    <citation type="submission" date="2020-05" db="EMBL/GenBank/DDBJ databases">
        <title>Large-scale comparative analyses of tick genomes elucidate their genetic diversity and vector capacities.</title>
        <authorList>
            <person name="Jia N."/>
            <person name="Wang J."/>
            <person name="Shi W."/>
            <person name="Du L."/>
            <person name="Sun Y."/>
            <person name="Zhan W."/>
            <person name="Jiang J."/>
            <person name="Wang Q."/>
            <person name="Zhang B."/>
            <person name="Ji P."/>
            <person name="Sakyi L.B."/>
            <person name="Cui X."/>
            <person name="Yuan T."/>
            <person name="Jiang B."/>
            <person name="Yang W."/>
            <person name="Lam T.T.-Y."/>
            <person name="Chang Q."/>
            <person name="Ding S."/>
            <person name="Wang X."/>
            <person name="Zhu J."/>
            <person name="Ruan X."/>
            <person name="Zhao L."/>
            <person name="Wei J."/>
            <person name="Que T."/>
            <person name="Du C."/>
            <person name="Cheng J."/>
            <person name="Dai P."/>
            <person name="Han X."/>
            <person name="Huang E."/>
            <person name="Gao Y."/>
            <person name="Liu J."/>
            <person name="Shao H."/>
            <person name="Ye R."/>
            <person name="Li L."/>
            <person name="Wei W."/>
            <person name="Wang X."/>
            <person name="Wang C."/>
            <person name="Yang T."/>
            <person name="Huo Q."/>
            <person name="Li W."/>
            <person name="Guo W."/>
            <person name="Chen H."/>
            <person name="Zhou L."/>
            <person name="Ni X."/>
            <person name="Tian J."/>
            <person name="Zhou Y."/>
            <person name="Sheng Y."/>
            <person name="Liu T."/>
            <person name="Pan Y."/>
            <person name="Xia L."/>
            <person name="Li J."/>
            <person name="Zhao F."/>
            <person name="Cao W."/>
        </authorList>
    </citation>
    <scope>NUCLEOTIDE SEQUENCE</scope>
    <source>
        <strain evidence="1">Dsil-2018</strain>
    </source>
</reference>